<name>A0ABT5S9X4_9FLAO</name>
<evidence type="ECO:0000256" key="2">
    <source>
        <dbReference type="ARBA" id="ARBA00004236"/>
    </source>
</evidence>
<comment type="caution">
    <text evidence="16">The sequence shown here is derived from an EMBL/GenBank/DDBJ whole genome shotgun (WGS) entry which is preliminary data.</text>
</comment>
<keyword evidence="8" id="KW-0472">Membrane</keyword>
<evidence type="ECO:0000256" key="5">
    <source>
        <dbReference type="ARBA" id="ARBA00022525"/>
    </source>
</evidence>
<evidence type="ECO:0000256" key="14">
    <source>
        <dbReference type="ARBA" id="ARBA00042373"/>
    </source>
</evidence>
<evidence type="ECO:0000256" key="13">
    <source>
        <dbReference type="ARBA" id="ARBA00037649"/>
    </source>
</evidence>
<keyword evidence="6" id="KW-0732">Signal</keyword>
<dbReference type="SUPFAM" id="SSF51445">
    <property type="entry name" value="(Trans)glycosidases"/>
    <property type="match status" value="1"/>
</dbReference>
<dbReference type="InterPro" id="IPR000490">
    <property type="entry name" value="Glyco_hydro_17"/>
</dbReference>
<keyword evidence="12" id="KW-0624">Polysaccharide degradation</keyword>
<dbReference type="PANTHER" id="PTHR16631:SF17">
    <property type="entry name" value="GLUCAN ENDO-1,3-BETA-GLUCOSIDASE BTGC"/>
    <property type="match status" value="1"/>
</dbReference>
<evidence type="ECO:0000256" key="12">
    <source>
        <dbReference type="ARBA" id="ARBA00023326"/>
    </source>
</evidence>
<comment type="function">
    <text evidence="13">Glucanases play a role in cell expansion during growth, in cell-cell fusion during mating, and in spore release during sporulation. This enzyme may be involved in beta-glucan degradation. Active on laminarin and lichenan.</text>
</comment>
<evidence type="ECO:0000313" key="17">
    <source>
        <dbReference type="Proteomes" id="UP001151478"/>
    </source>
</evidence>
<dbReference type="RefSeq" id="WP_265725005.1">
    <property type="nucleotide sequence ID" value="NZ_JAOSLC020000003.1"/>
</dbReference>
<dbReference type="Pfam" id="PF00332">
    <property type="entry name" value="Glyco_hydro_17"/>
    <property type="match status" value="1"/>
</dbReference>
<gene>
    <name evidence="16" type="ORF">N5A56_008115</name>
</gene>
<evidence type="ECO:0000256" key="10">
    <source>
        <dbReference type="ARBA" id="ARBA00023277"/>
    </source>
</evidence>
<dbReference type="EMBL" id="JAOSLC020000003">
    <property type="protein sequence ID" value="MDD7914385.1"/>
    <property type="molecule type" value="Genomic_DNA"/>
</dbReference>
<evidence type="ECO:0000256" key="1">
    <source>
        <dbReference type="ARBA" id="ARBA00004191"/>
    </source>
</evidence>
<keyword evidence="4" id="KW-0134">Cell wall</keyword>
<evidence type="ECO:0000256" key="11">
    <source>
        <dbReference type="ARBA" id="ARBA00023316"/>
    </source>
</evidence>
<keyword evidence="11" id="KW-0961">Cell wall biogenesis/degradation</keyword>
<keyword evidence="5" id="KW-0964">Secreted</keyword>
<organism evidence="16 17">
    <name type="scientific">Polaribacter ponticola</name>
    <dbReference type="NCBI Taxonomy" id="2978475"/>
    <lineage>
        <taxon>Bacteria</taxon>
        <taxon>Pseudomonadati</taxon>
        <taxon>Bacteroidota</taxon>
        <taxon>Flavobacteriia</taxon>
        <taxon>Flavobacteriales</taxon>
        <taxon>Flavobacteriaceae</taxon>
    </lineage>
</organism>
<evidence type="ECO:0000256" key="3">
    <source>
        <dbReference type="ARBA" id="ARBA00022475"/>
    </source>
</evidence>
<reference evidence="16" key="1">
    <citation type="submission" date="2023-02" db="EMBL/GenBank/DDBJ databases">
        <title>Polaribacter ponticola sp. nov., isolated from seawater.</title>
        <authorList>
            <person name="Baek J.H."/>
            <person name="Kim J.M."/>
            <person name="Choi D.G."/>
            <person name="Jeon C.O."/>
        </authorList>
    </citation>
    <scope>NUCLEOTIDE SEQUENCE</scope>
    <source>
        <strain evidence="16">MSW5</strain>
    </source>
</reference>
<evidence type="ECO:0000256" key="8">
    <source>
        <dbReference type="ARBA" id="ARBA00023136"/>
    </source>
</evidence>
<proteinExistence type="predicted"/>
<dbReference type="Proteomes" id="UP001151478">
    <property type="component" value="Unassembled WGS sequence"/>
</dbReference>
<protein>
    <recommendedName>
        <fullName evidence="15">Endo-1,3-beta-glucanase btgC</fullName>
    </recommendedName>
    <alternativeName>
        <fullName evidence="14">Laminarinase btgC</fullName>
    </alternativeName>
</protein>
<evidence type="ECO:0000256" key="9">
    <source>
        <dbReference type="ARBA" id="ARBA00023180"/>
    </source>
</evidence>
<dbReference type="PANTHER" id="PTHR16631">
    <property type="entry name" value="GLUCAN 1,3-BETA-GLUCOSIDASE"/>
    <property type="match status" value="1"/>
</dbReference>
<keyword evidence="10" id="KW-0119">Carbohydrate metabolism</keyword>
<keyword evidence="3" id="KW-1003">Cell membrane</keyword>
<evidence type="ECO:0000256" key="7">
    <source>
        <dbReference type="ARBA" id="ARBA00022801"/>
    </source>
</evidence>
<sequence>MSYRKEQHLSVSKAKSLYKENIGVEFNQYKEEDLKKLWRETLDSGMHGICFSIYEDGQEPGDTITEEQVERRIKILKPYTKWIRSFSCIEGNENIPKIAKKQGIKTLVGAWLGDDLEKNEIEIEGLIQLAKEGYVDIAAVGNEVLYRKELTEEELLAYINRVKKAIPNIEVGYVDAYYEFSKRPAITEVCDVILANCYPYWEGCSIEYSLNHMQQMYNQAKDAANGKKVIITETGWPSEGSSLGGAHSGVANAMKYFVNSQVWSEVDDVEMFYFSSFDESWKVGAEGDVGAYWGLWDKYEKLKY</sequence>
<comment type="subcellular location">
    <subcellularLocation>
        <location evidence="2">Cell membrane</location>
    </subcellularLocation>
    <subcellularLocation>
        <location evidence="1">Secreted</location>
        <location evidence="1">Cell wall</location>
    </subcellularLocation>
</comment>
<dbReference type="GO" id="GO:0016787">
    <property type="term" value="F:hydrolase activity"/>
    <property type="evidence" value="ECO:0007669"/>
    <property type="project" value="UniProtKB-KW"/>
</dbReference>
<dbReference type="Gene3D" id="3.20.20.80">
    <property type="entry name" value="Glycosidases"/>
    <property type="match status" value="1"/>
</dbReference>
<evidence type="ECO:0000256" key="4">
    <source>
        <dbReference type="ARBA" id="ARBA00022512"/>
    </source>
</evidence>
<evidence type="ECO:0000256" key="6">
    <source>
        <dbReference type="ARBA" id="ARBA00022729"/>
    </source>
</evidence>
<evidence type="ECO:0000313" key="16">
    <source>
        <dbReference type="EMBL" id="MDD7914385.1"/>
    </source>
</evidence>
<accession>A0ABT5S9X4</accession>
<dbReference type="InterPro" id="IPR017853">
    <property type="entry name" value="GH"/>
</dbReference>
<keyword evidence="7 16" id="KW-0378">Hydrolase</keyword>
<keyword evidence="9" id="KW-0325">Glycoprotein</keyword>
<dbReference type="InterPro" id="IPR050732">
    <property type="entry name" value="Beta-glucan_modifiers"/>
</dbReference>
<keyword evidence="17" id="KW-1185">Reference proteome</keyword>
<evidence type="ECO:0000256" key="15">
    <source>
        <dbReference type="ARBA" id="ARBA00043078"/>
    </source>
</evidence>